<dbReference type="InterPro" id="IPR036514">
    <property type="entry name" value="SGNH_hydro_sf"/>
</dbReference>
<dbReference type="EMBL" id="MCOK01000001">
    <property type="protein sequence ID" value="OOC53062.1"/>
    <property type="molecule type" value="Genomic_DNA"/>
</dbReference>
<feature type="region of interest" description="Disordered" evidence="1">
    <location>
        <begin position="48"/>
        <end position="67"/>
    </location>
</feature>
<feature type="transmembrane region" description="Helical" evidence="2">
    <location>
        <begin position="21"/>
        <end position="43"/>
    </location>
</feature>
<dbReference type="AlphaFoldDB" id="A0A1V3BXF8"/>
<keyword evidence="2" id="KW-0472">Membrane</keyword>
<dbReference type="Proteomes" id="UP000189004">
    <property type="component" value="Unassembled WGS sequence"/>
</dbReference>
<dbReference type="Gene3D" id="3.40.50.1110">
    <property type="entry name" value="SGNH hydrolase"/>
    <property type="match status" value="1"/>
</dbReference>
<reference evidence="5" key="1">
    <citation type="submission" date="2016-08" db="EMBL/GenBank/DDBJ databases">
        <authorList>
            <person name="Tokovenko B."/>
            <person name="Kalinowski J."/>
        </authorList>
    </citation>
    <scope>NUCLEOTIDE SEQUENCE [LARGE SCALE GENOMIC DNA]</scope>
    <source>
        <strain evidence="5">UTMC102</strain>
    </source>
</reference>
<evidence type="ECO:0000313" key="4">
    <source>
        <dbReference type="EMBL" id="OOC53062.1"/>
    </source>
</evidence>
<dbReference type="PANTHER" id="PTHR43784">
    <property type="entry name" value="GDSL-LIKE LIPASE/ACYLHYDROLASE, PUTATIVE (AFU_ORTHOLOGUE AFUA_2G00820)-RELATED"/>
    <property type="match status" value="1"/>
</dbReference>
<dbReference type="InterPro" id="IPR053140">
    <property type="entry name" value="GDSL_Rv0518-like"/>
</dbReference>
<dbReference type="SUPFAM" id="SSF52266">
    <property type="entry name" value="SGNH hydrolase"/>
    <property type="match status" value="1"/>
</dbReference>
<evidence type="ECO:0000256" key="2">
    <source>
        <dbReference type="SAM" id="Phobius"/>
    </source>
</evidence>
<dbReference type="Pfam" id="PF13472">
    <property type="entry name" value="Lipase_GDSL_2"/>
    <property type="match status" value="1"/>
</dbReference>
<dbReference type="RefSeq" id="WP_077689419.1">
    <property type="nucleotide sequence ID" value="NZ_MCOK01000001.1"/>
</dbReference>
<feature type="domain" description="SGNH hydrolase-type esterase" evidence="3">
    <location>
        <begin position="441"/>
        <end position="638"/>
    </location>
</feature>
<dbReference type="STRING" id="501010.NOSIN_03870"/>
<organism evidence="4 5">
    <name type="scientific">Nocardiopsis sinuspersici</name>
    <dbReference type="NCBI Taxonomy" id="501010"/>
    <lineage>
        <taxon>Bacteria</taxon>
        <taxon>Bacillati</taxon>
        <taxon>Actinomycetota</taxon>
        <taxon>Actinomycetes</taxon>
        <taxon>Streptosporangiales</taxon>
        <taxon>Nocardiopsidaceae</taxon>
        <taxon>Nocardiopsis</taxon>
    </lineage>
</organism>
<sequence length="652" mass="68118">MGSDGTSRRRGRRRRGNPAYYLLRGTAAAVAAVLLATVVTITVSHGLGTEPPKQAEQTNPQAPGTPFGALVDRIGVSRDGSSANVDLDGSGNSLSAQTLASAGWIPGREVVLLGAPLELPDYAPGRPDHLVSDGQAVRLGADRYRSLTFLATATRTGGTETGDTGAGGIDTGGAGAEVHGTGRVVYTDGREQEFVLSVPDWITGPASEAALTLPYANSASGPDPGLGAVRLYARDVPVDPAREISHVVLPETGEGEGRIHLFSVGGREVGPEWTGTWARATSGYMEVGPWEDQTLRLSVRTTTGGANVRIRLDNTFADAPVTVGAASLAPRDTGAAVRGSAVPLTFGGRSATVIPAGGQVFSDPAGISVPPQTNVLVSVYLPERVATAPVHYASVDTNYTSAPGSGDHTLDTTGEPFTGRIDQWPFLTGVEVLDGPGAIVALGDSITDGVRSTRDAYSRWPDVLSARLAARPGLPDPGVLNLGVSGNHVVRDDYPGEGVATIPRGVAMTRRVHRDVLVQNGVDTVVVFAGINDLRLGTSPEAVISGIGHIARLAHEYDLRVFVATLGPCGGDPRCTAEVEQARQQVNTYLRSQINDPMSPFDGVWDFDAVLRDPQDPARMRPAYDSGDHLHPGDAGLRALAESIDLYQLVGS</sequence>
<proteinExistence type="predicted"/>
<keyword evidence="2" id="KW-1133">Transmembrane helix</keyword>
<protein>
    <submittedName>
        <fullName evidence="4">G-D-S-L family lipolytic protein</fullName>
    </submittedName>
</protein>
<accession>A0A1V3BXF8</accession>
<evidence type="ECO:0000259" key="3">
    <source>
        <dbReference type="Pfam" id="PF13472"/>
    </source>
</evidence>
<gene>
    <name evidence="4" type="ORF">NOSIN_03870</name>
</gene>
<evidence type="ECO:0000256" key="1">
    <source>
        <dbReference type="SAM" id="MobiDB-lite"/>
    </source>
</evidence>
<comment type="caution">
    <text evidence="4">The sequence shown here is derived from an EMBL/GenBank/DDBJ whole genome shotgun (WGS) entry which is preliminary data.</text>
</comment>
<keyword evidence="2" id="KW-0812">Transmembrane</keyword>
<dbReference type="PANTHER" id="PTHR43784:SF2">
    <property type="entry name" value="GDSL-LIKE LIPASE_ACYLHYDROLASE, PUTATIVE (AFU_ORTHOLOGUE AFUA_2G00820)-RELATED"/>
    <property type="match status" value="1"/>
</dbReference>
<keyword evidence="5" id="KW-1185">Reference proteome</keyword>
<name>A0A1V3BXF8_9ACTN</name>
<evidence type="ECO:0000313" key="5">
    <source>
        <dbReference type="Proteomes" id="UP000189004"/>
    </source>
</evidence>
<dbReference type="InterPro" id="IPR013830">
    <property type="entry name" value="SGNH_hydro"/>
</dbReference>